<sequence length="247" mass="26774">MKIALITDIHANREAFEACLEQAHLHGADRIALLGDFVGYGADPAWVVTMVQDLVAQGAIAVRGNHDDAVAGEPNPNLVEDARRAIEWTRAQLSAEQLDFLGRLPMRREEFGCLFVHANAWAPAGWEYILGRNEAVRSMMATDCRHTFCGHVHQPALYHLSSVGKIANFSPVPGVAVPVPGHRQWLAIAGSAGQPRDGNPAAAWAMFDLGRQTLTFHRVPYDHEATAAKIIAAGLPRALGERLLVGA</sequence>
<dbReference type="GO" id="GO:0016791">
    <property type="term" value="F:phosphatase activity"/>
    <property type="evidence" value="ECO:0007669"/>
    <property type="project" value="TreeGrafter"/>
</dbReference>
<dbReference type="Pfam" id="PF12850">
    <property type="entry name" value="Metallophos_2"/>
    <property type="match status" value="1"/>
</dbReference>
<dbReference type="Proteomes" id="UP000323522">
    <property type="component" value="Chromosome"/>
</dbReference>
<dbReference type="PIRSF" id="PIRSF000883">
    <property type="entry name" value="Pesterase_MJ0912"/>
    <property type="match status" value="1"/>
</dbReference>
<dbReference type="RefSeq" id="WP_149504280.1">
    <property type="nucleotide sequence ID" value="NZ_CP035708.1"/>
</dbReference>
<dbReference type="Proteomes" id="UP001549111">
    <property type="component" value="Unassembled WGS sequence"/>
</dbReference>
<dbReference type="GO" id="GO:0005737">
    <property type="term" value="C:cytoplasm"/>
    <property type="evidence" value="ECO:0007669"/>
    <property type="project" value="TreeGrafter"/>
</dbReference>
<evidence type="ECO:0000313" key="3">
    <source>
        <dbReference type="EMBL" id="MET3604522.1"/>
    </source>
</evidence>
<dbReference type="KEGG" id="snn:EWH46_12960"/>
<dbReference type="InterPro" id="IPR024654">
    <property type="entry name" value="Calcineurin-like_PHP_lpxH"/>
</dbReference>
<organism evidence="4 5">
    <name type="scientific">Sphaerotilus sulfidivorans</name>
    <dbReference type="NCBI Taxonomy" id="639200"/>
    <lineage>
        <taxon>Bacteria</taxon>
        <taxon>Pseudomonadati</taxon>
        <taxon>Pseudomonadota</taxon>
        <taxon>Betaproteobacteria</taxon>
        <taxon>Burkholderiales</taxon>
        <taxon>Sphaerotilaceae</taxon>
        <taxon>Sphaerotilus</taxon>
    </lineage>
</organism>
<dbReference type="CDD" id="cd00838">
    <property type="entry name" value="MPP_superfamily"/>
    <property type="match status" value="1"/>
</dbReference>
<gene>
    <name evidence="3" type="ORF">ABIC99_002338</name>
    <name evidence="4" type="ORF">EWH46_12960</name>
</gene>
<dbReference type="SUPFAM" id="SSF56300">
    <property type="entry name" value="Metallo-dependent phosphatases"/>
    <property type="match status" value="1"/>
</dbReference>
<evidence type="ECO:0000256" key="1">
    <source>
        <dbReference type="ARBA" id="ARBA00008950"/>
    </source>
</evidence>
<dbReference type="PANTHER" id="PTHR42850">
    <property type="entry name" value="METALLOPHOSPHOESTERASE"/>
    <property type="match status" value="1"/>
</dbReference>
<dbReference type="InterPro" id="IPR029052">
    <property type="entry name" value="Metallo-depent_PP-like"/>
</dbReference>
<reference evidence="4 5" key="1">
    <citation type="submission" date="2019-02" db="EMBL/GenBank/DDBJ databases">
        <title>Complete Genome Sequence and Methylome Analysis of Sphaerotilus natans subsp. sulfidivorans D-507.</title>
        <authorList>
            <person name="Fomenkov A."/>
            <person name="Gridneva E."/>
            <person name="Smolyakov D."/>
            <person name="Dubinina G."/>
            <person name="Vincze T."/>
            <person name="Grabovich M."/>
            <person name="Roberts R.J."/>
        </authorList>
    </citation>
    <scope>NUCLEOTIDE SEQUENCE [LARGE SCALE GENOMIC DNA]</scope>
    <source>
        <strain evidence="4 5">D-507</strain>
    </source>
</reference>
<keyword evidence="6" id="KW-1185">Reference proteome</keyword>
<evidence type="ECO:0000313" key="6">
    <source>
        <dbReference type="Proteomes" id="UP001549111"/>
    </source>
</evidence>
<dbReference type="InterPro" id="IPR050126">
    <property type="entry name" value="Ap4A_hydrolase"/>
</dbReference>
<comment type="similarity">
    <text evidence="1">Belongs to the metallophosphoesterase superfamily. YfcE family.</text>
</comment>
<evidence type="ECO:0000313" key="5">
    <source>
        <dbReference type="Proteomes" id="UP000323522"/>
    </source>
</evidence>
<dbReference type="InterPro" id="IPR011152">
    <property type="entry name" value="Pesterase_MJ0912"/>
</dbReference>
<dbReference type="Gene3D" id="3.60.21.10">
    <property type="match status" value="1"/>
</dbReference>
<evidence type="ECO:0000259" key="2">
    <source>
        <dbReference type="Pfam" id="PF12850"/>
    </source>
</evidence>
<evidence type="ECO:0000313" key="4">
    <source>
        <dbReference type="EMBL" id="QEN01602.1"/>
    </source>
</evidence>
<feature type="domain" description="Calcineurin-like phosphoesterase" evidence="2">
    <location>
        <begin position="1"/>
        <end position="207"/>
    </location>
</feature>
<reference evidence="3 6" key="2">
    <citation type="submission" date="2024-06" db="EMBL/GenBank/DDBJ databases">
        <title>Genomic Encyclopedia of Type Strains, Phase IV (KMG-IV): sequencing the most valuable type-strain genomes for metagenomic binning, comparative biology and taxonomic classification.</title>
        <authorList>
            <person name="Goeker M."/>
        </authorList>
    </citation>
    <scope>NUCLEOTIDE SEQUENCE [LARGE SCALE GENOMIC DNA]</scope>
    <source>
        <strain evidence="3 6">D-501</strain>
    </source>
</reference>
<protein>
    <submittedName>
        <fullName evidence="3">Diadenosine tetraphosphatase ApaH/serine/threonine PP2A family protein phosphatase</fullName>
    </submittedName>
    <submittedName>
        <fullName evidence="4">Metallophosphoesterase</fullName>
    </submittedName>
</protein>
<dbReference type="EMBL" id="JBEPLS010000008">
    <property type="protein sequence ID" value="MET3604522.1"/>
    <property type="molecule type" value="Genomic_DNA"/>
</dbReference>
<dbReference type="OrthoDB" id="9813918at2"/>
<dbReference type="AlphaFoldDB" id="A0A5C1Q677"/>
<dbReference type="EMBL" id="CP035708">
    <property type="protein sequence ID" value="QEN01602.1"/>
    <property type="molecule type" value="Genomic_DNA"/>
</dbReference>
<accession>A0A5C1Q677</accession>
<proteinExistence type="inferred from homology"/>
<name>A0A5C1Q677_9BURK</name>
<dbReference type="PANTHER" id="PTHR42850:SF2">
    <property type="entry name" value="BLL5683 PROTEIN"/>
    <property type="match status" value="1"/>
</dbReference>